<keyword evidence="7 10" id="KW-0472">Membrane</keyword>
<comment type="subunit">
    <text evidence="10">Probably interacts with PlsX.</text>
</comment>
<evidence type="ECO:0000256" key="3">
    <source>
        <dbReference type="ARBA" id="ARBA00022679"/>
    </source>
</evidence>
<comment type="catalytic activity">
    <reaction evidence="10">
        <text>an acyl phosphate + sn-glycerol 3-phosphate = a 1-acyl-sn-glycero-3-phosphate + phosphate</text>
        <dbReference type="Rhea" id="RHEA:34075"/>
        <dbReference type="ChEBI" id="CHEBI:43474"/>
        <dbReference type="ChEBI" id="CHEBI:57597"/>
        <dbReference type="ChEBI" id="CHEBI:57970"/>
        <dbReference type="ChEBI" id="CHEBI:59918"/>
        <dbReference type="EC" id="2.3.1.275"/>
    </reaction>
</comment>
<dbReference type="PANTHER" id="PTHR30309">
    <property type="entry name" value="INNER MEMBRANE PROTEIN YGIH"/>
    <property type="match status" value="1"/>
</dbReference>
<dbReference type="SMART" id="SM01207">
    <property type="entry name" value="G3P_acyltransf"/>
    <property type="match status" value="1"/>
</dbReference>
<keyword evidence="11" id="KW-0012">Acyltransferase</keyword>
<dbReference type="Pfam" id="PF02660">
    <property type="entry name" value="G3P_acyltransf"/>
    <property type="match status" value="1"/>
</dbReference>
<comment type="similarity">
    <text evidence="10">Belongs to the PlsY family.</text>
</comment>
<evidence type="ECO:0000256" key="9">
    <source>
        <dbReference type="ARBA" id="ARBA00023264"/>
    </source>
</evidence>
<evidence type="ECO:0000256" key="8">
    <source>
        <dbReference type="ARBA" id="ARBA00023209"/>
    </source>
</evidence>
<name>A0A1N7LVV8_9RHOB</name>
<protein>
    <recommendedName>
        <fullName evidence="10">Glycerol-3-phosphate acyltransferase</fullName>
    </recommendedName>
    <alternativeName>
        <fullName evidence="10">Acyl-PO4 G3P acyltransferase</fullName>
    </alternativeName>
    <alternativeName>
        <fullName evidence="10">Acyl-phosphate--glycerol-3-phosphate acyltransferase</fullName>
    </alternativeName>
    <alternativeName>
        <fullName evidence="10">G3P acyltransferase</fullName>
        <shortName evidence="10">GPAT</shortName>
        <ecNumber evidence="10">2.3.1.275</ecNumber>
    </alternativeName>
    <alternativeName>
        <fullName evidence="10">Lysophosphatidic acid synthase</fullName>
        <shortName evidence="10">LPA synthase</shortName>
    </alternativeName>
</protein>
<dbReference type="UniPathway" id="UPA00085"/>
<evidence type="ECO:0000256" key="5">
    <source>
        <dbReference type="ARBA" id="ARBA00022989"/>
    </source>
</evidence>
<keyword evidence="9 10" id="KW-1208">Phospholipid metabolism</keyword>
<dbReference type="EMBL" id="FTOM01000004">
    <property type="protein sequence ID" value="SIS77963.1"/>
    <property type="molecule type" value="Genomic_DNA"/>
</dbReference>
<evidence type="ECO:0000256" key="7">
    <source>
        <dbReference type="ARBA" id="ARBA00023136"/>
    </source>
</evidence>
<reference evidence="12" key="1">
    <citation type="submission" date="2017-01" db="EMBL/GenBank/DDBJ databases">
        <authorList>
            <person name="Varghese N."/>
            <person name="Submissions S."/>
        </authorList>
    </citation>
    <scope>NUCLEOTIDE SEQUENCE [LARGE SCALE GENOMIC DNA]</scope>
    <source>
        <strain evidence="12">DSM 18714</strain>
    </source>
</reference>
<sequence length="203" mass="20397">MPGMESALVTLIAALAGGYLLGSIPFGMVITRLLGLGDLRAIGSGNIGATNVLRTGNKAAAAATLVLDGAKGAVAVVIARLIAGEDAAQIAGAAAFLGHLYPVWLKFRGGKGVATFLGTLLALAFPVGLAACATWLVAAFVGRISSLAALVSAATAWIWALVLGRADAVAFCLVLAILVFVRHAANIARLRAGTEPRIGGKKG</sequence>
<dbReference type="STRING" id="407234.SAMN05421795_104180"/>
<dbReference type="GO" id="GO:0008654">
    <property type="term" value="P:phospholipid biosynthetic process"/>
    <property type="evidence" value="ECO:0007669"/>
    <property type="project" value="UniProtKB-UniRule"/>
</dbReference>
<feature type="transmembrane region" description="Helical" evidence="10">
    <location>
        <begin position="157"/>
        <end position="181"/>
    </location>
</feature>
<organism evidence="11 12">
    <name type="scientific">Phaeovulum vinaykumarii</name>
    <dbReference type="NCBI Taxonomy" id="407234"/>
    <lineage>
        <taxon>Bacteria</taxon>
        <taxon>Pseudomonadati</taxon>
        <taxon>Pseudomonadota</taxon>
        <taxon>Alphaproteobacteria</taxon>
        <taxon>Rhodobacterales</taxon>
        <taxon>Paracoccaceae</taxon>
        <taxon>Phaeovulum</taxon>
    </lineage>
</organism>
<evidence type="ECO:0000256" key="6">
    <source>
        <dbReference type="ARBA" id="ARBA00023098"/>
    </source>
</evidence>
<keyword evidence="5 10" id="KW-1133">Transmembrane helix</keyword>
<feature type="transmembrane region" description="Helical" evidence="10">
    <location>
        <begin position="113"/>
        <end position="137"/>
    </location>
</feature>
<proteinExistence type="inferred from homology"/>
<keyword evidence="12" id="KW-1185">Reference proteome</keyword>
<dbReference type="RefSeq" id="WP_076365795.1">
    <property type="nucleotide sequence ID" value="NZ_FTOM01000004.1"/>
</dbReference>
<evidence type="ECO:0000256" key="1">
    <source>
        <dbReference type="ARBA" id="ARBA00022475"/>
    </source>
</evidence>
<evidence type="ECO:0000256" key="2">
    <source>
        <dbReference type="ARBA" id="ARBA00022516"/>
    </source>
</evidence>
<comment type="pathway">
    <text evidence="10">Lipid metabolism; phospholipid metabolism.</text>
</comment>
<keyword evidence="4 10" id="KW-0812">Transmembrane</keyword>
<evidence type="ECO:0000256" key="4">
    <source>
        <dbReference type="ARBA" id="ARBA00022692"/>
    </source>
</evidence>
<dbReference type="GO" id="GO:0005886">
    <property type="term" value="C:plasma membrane"/>
    <property type="evidence" value="ECO:0007669"/>
    <property type="project" value="UniProtKB-SubCell"/>
</dbReference>
<evidence type="ECO:0000313" key="12">
    <source>
        <dbReference type="Proteomes" id="UP000186098"/>
    </source>
</evidence>
<gene>
    <name evidence="10" type="primary">plsY</name>
    <name evidence="11" type="ORF">SAMN05421795_104180</name>
</gene>
<comment type="subcellular location">
    <subcellularLocation>
        <location evidence="10">Cell membrane</location>
        <topology evidence="10">Multi-pass membrane protein</topology>
    </subcellularLocation>
</comment>
<dbReference type="AlphaFoldDB" id="A0A1N7LVV8"/>
<dbReference type="HAMAP" id="MF_01043">
    <property type="entry name" value="PlsY"/>
    <property type="match status" value="1"/>
</dbReference>
<keyword evidence="3 10" id="KW-0808">Transferase</keyword>
<comment type="caution">
    <text evidence="10">Lacks conserved residue(s) required for the propagation of feature annotation.</text>
</comment>
<keyword evidence="1 10" id="KW-1003">Cell membrane</keyword>
<evidence type="ECO:0000256" key="10">
    <source>
        <dbReference type="HAMAP-Rule" id="MF_01043"/>
    </source>
</evidence>
<comment type="function">
    <text evidence="10">Catalyzes the transfer of an acyl group from acyl-phosphate (acyl-PO(4)) to glycerol-3-phosphate (G3P) to form lysophosphatidic acid (LPA). This enzyme utilizes acyl-phosphate as fatty acyl donor, but not acyl-CoA or acyl-ACP.</text>
</comment>
<keyword evidence="2 10" id="KW-0444">Lipid biosynthesis</keyword>
<dbReference type="OrthoDB" id="9777124at2"/>
<dbReference type="PANTHER" id="PTHR30309:SF0">
    <property type="entry name" value="GLYCEROL-3-PHOSPHATE ACYLTRANSFERASE-RELATED"/>
    <property type="match status" value="1"/>
</dbReference>
<evidence type="ECO:0000313" key="11">
    <source>
        <dbReference type="EMBL" id="SIS77963.1"/>
    </source>
</evidence>
<accession>A0A1N7LVV8</accession>
<dbReference type="NCBIfam" id="TIGR00023">
    <property type="entry name" value="glycerol-3-phosphate 1-O-acyltransferase PlsY"/>
    <property type="match status" value="1"/>
</dbReference>
<keyword evidence="8 10" id="KW-0594">Phospholipid biosynthesis</keyword>
<feature type="transmembrane region" description="Helical" evidence="10">
    <location>
        <begin position="6"/>
        <end position="30"/>
    </location>
</feature>
<dbReference type="InterPro" id="IPR003811">
    <property type="entry name" value="G3P_acylTferase_PlsY"/>
</dbReference>
<dbReference type="Proteomes" id="UP000186098">
    <property type="component" value="Unassembled WGS sequence"/>
</dbReference>
<dbReference type="EC" id="2.3.1.275" evidence="10"/>
<dbReference type="GO" id="GO:0043772">
    <property type="term" value="F:acyl-phosphate glycerol-3-phosphate acyltransferase activity"/>
    <property type="evidence" value="ECO:0007669"/>
    <property type="project" value="UniProtKB-UniRule"/>
</dbReference>
<keyword evidence="6 10" id="KW-0443">Lipid metabolism</keyword>